<reference evidence="1" key="1">
    <citation type="submission" date="2012-04" db="EMBL/GenBank/DDBJ databases">
        <title>Finished genome of Dactylococcopsis salina PCC 8305.</title>
        <authorList>
            <consortium name="US DOE Joint Genome Institute"/>
            <person name="Gugger M."/>
            <person name="Coursin T."/>
            <person name="Rippka R."/>
            <person name="Tandeau De Marsac N."/>
            <person name="Huntemann M."/>
            <person name="Wei C.-L."/>
            <person name="Han J."/>
            <person name="Detter J.C."/>
            <person name="Han C."/>
            <person name="Tapia R."/>
            <person name="Daligault H."/>
            <person name="Chen A."/>
            <person name="Krypides N."/>
            <person name="Mavromatis K."/>
            <person name="Markowitz V."/>
            <person name="Szeto E."/>
            <person name="Ivanova N."/>
            <person name="Ovchinnikova G."/>
            <person name="Pagani I."/>
            <person name="Pati A."/>
            <person name="Goodwin L."/>
            <person name="Peters L."/>
            <person name="Pitluck S."/>
            <person name="Woyke T."/>
            <person name="Kerfeld C."/>
        </authorList>
    </citation>
    <scope>NUCLEOTIDE SEQUENCE [LARGE SCALE GENOMIC DNA]</scope>
    <source>
        <strain evidence="1">PCC 8305</strain>
    </source>
</reference>
<protein>
    <recommendedName>
        <fullName evidence="3">DUF1997 domain-containing protein</fullName>
    </recommendedName>
</protein>
<organism evidence="1 2">
    <name type="scientific">Dactylococcopsis salina (strain PCC 8305)</name>
    <name type="common">Myxobactron salinum</name>
    <dbReference type="NCBI Taxonomy" id="13035"/>
    <lineage>
        <taxon>Bacteria</taxon>
        <taxon>Bacillati</taxon>
        <taxon>Cyanobacteriota</taxon>
        <taxon>Cyanophyceae</taxon>
        <taxon>Nodosilineales</taxon>
        <taxon>Cymatolegaceae</taxon>
        <taxon>Dactylococcopsis</taxon>
    </lineage>
</organism>
<accession>K9YZ46</accession>
<evidence type="ECO:0008006" key="3">
    <source>
        <dbReference type="Google" id="ProtNLM"/>
    </source>
</evidence>
<evidence type="ECO:0000313" key="2">
    <source>
        <dbReference type="Proteomes" id="UP000010482"/>
    </source>
</evidence>
<dbReference type="Pfam" id="PF09366">
    <property type="entry name" value="DUF1997"/>
    <property type="match status" value="1"/>
</dbReference>
<dbReference type="KEGG" id="dsl:Dacsa_2842"/>
<dbReference type="InterPro" id="IPR018971">
    <property type="entry name" value="DUF1997"/>
</dbReference>
<dbReference type="HOGENOM" id="CLU_120364_0_0_3"/>
<dbReference type="PANTHER" id="PTHR34133">
    <property type="entry name" value="OS07G0633000 PROTEIN"/>
    <property type="match status" value="1"/>
</dbReference>
<dbReference type="Proteomes" id="UP000010482">
    <property type="component" value="Chromosome"/>
</dbReference>
<evidence type="ECO:0000313" key="1">
    <source>
        <dbReference type="EMBL" id="AFZ51403.1"/>
    </source>
</evidence>
<dbReference type="STRING" id="13035.Dacsa_2842"/>
<gene>
    <name evidence="1" type="ORF">Dacsa_2842</name>
</gene>
<dbReference type="PANTHER" id="PTHR34133:SF8">
    <property type="entry name" value="OS07G0633000 PROTEIN"/>
    <property type="match status" value="1"/>
</dbReference>
<keyword evidence="2" id="KW-1185">Reference proteome</keyword>
<sequence length="217" mass="24372">MRGLKKRVNTLRNKPDFMETVQFTASESVNLTVPPENTPIKHYLRQPRRLVEAIADPKLMTPLEKKSSGNRFHLKMRPLNFLDVYHFQPSAVLKVVADSQGTVTLTSESCEVIGNDYINDRFSLSLKGKLSPIEENGQVYLRGKADLKVDVDLPPPLWLTPRSMLESTGNGLLKGVLTRIKQKLLKQLISDYQHWANQTETTAKTAADSSLSSPRTA</sequence>
<dbReference type="EMBL" id="CP003944">
    <property type="protein sequence ID" value="AFZ51403.1"/>
    <property type="molecule type" value="Genomic_DNA"/>
</dbReference>
<dbReference type="AlphaFoldDB" id="K9YZ46"/>
<proteinExistence type="predicted"/>
<name>K9YZ46_DACS8</name>
<dbReference type="eggNOG" id="ENOG502ZBKN">
    <property type="taxonomic scope" value="Bacteria"/>
</dbReference>